<gene>
    <name evidence="1" type="ORF">SHERM_27859</name>
</gene>
<dbReference type="AlphaFoldDB" id="A0A9N7RIX1"/>
<keyword evidence="2" id="KW-1185">Reference proteome</keyword>
<protein>
    <submittedName>
        <fullName evidence="1">TTF-type zinc finger protein with HAT dimerisation domain</fullName>
    </submittedName>
</protein>
<dbReference type="PANTHER" id="PTHR11697">
    <property type="entry name" value="GENERAL TRANSCRIPTION FACTOR 2-RELATED ZINC FINGER PROTEIN"/>
    <property type="match status" value="1"/>
</dbReference>
<accession>A0A9N7RIX1</accession>
<dbReference type="InterPro" id="IPR055298">
    <property type="entry name" value="AtLOH3-like"/>
</dbReference>
<dbReference type="PANTHER" id="PTHR11697:SF230">
    <property type="entry name" value="ZINC FINGER, MYM DOMAIN CONTAINING 1"/>
    <property type="match status" value="1"/>
</dbReference>
<evidence type="ECO:0000313" key="1">
    <source>
        <dbReference type="EMBL" id="CAA0832584.1"/>
    </source>
</evidence>
<dbReference type="InterPro" id="IPR012337">
    <property type="entry name" value="RNaseH-like_sf"/>
</dbReference>
<comment type="caution">
    <text evidence="1">The sequence shown here is derived from an EMBL/GenBank/DDBJ whole genome shotgun (WGS) entry which is preliminary data.</text>
</comment>
<proteinExistence type="predicted"/>
<evidence type="ECO:0000313" key="2">
    <source>
        <dbReference type="Proteomes" id="UP001153555"/>
    </source>
</evidence>
<sequence length="224" mass="25726">MDVIREKHYNDVARRIESGEISTGTGKNQETSLARPGATRWGSHYRTINRILEMWDAVQDVLDGIIEDAMDFQSRGVAKGFLDKSTSFEFVFIAHLMVKILASTSALSAALQEKTQNIGYALVLIKSVKKDLRKLREDGWEDLLMKVTTFCSEKVFLCLAWKILCRVGLVDLKKKWMINQRLIYIIFDGKSSFRDCFASFDVERLLRLAQLYPNDFDDELKLKA</sequence>
<dbReference type="EMBL" id="CACSLK010027834">
    <property type="protein sequence ID" value="CAA0832584.1"/>
    <property type="molecule type" value="Genomic_DNA"/>
</dbReference>
<reference evidence="1" key="1">
    <citation type="submission" date="2019-12" db="EMBL/GenBank/DDBJ databases">
        <authorList>
            <person name="Scholes J."/>
        </authorList>
    </citation>
    <scope>NUCLEOTIDE SEQUENCE</scope>
</reference>
<name>A0A9N7RIX1_STRHE</name>
<dbReference type="SUPFAM" id="SSF53098">
    <property type="entry name" value="Ribonuclease H-like"/>
    <property type="match status" value="1"/>
</dbReference>
<dbReference type="Proteomes" id="UP001153555">
    <property type="component" value="Unassembled WGS sequence"/>
</dbReference>
<dbReference type="OrthoDB" id="6621980at2759"/>
<organism evidence="1 2">
    <name type="scientific">Striga hermonthica</name>
    <name type="common">Purple witchweed</name>
    <name type="synonym">Buchnera hermonthica</name>
    <dbReference type="NCBI Taxonomy" id="68872"/>
    <lineage>
        <taxon>Eukaryota</taxon>
        <taxon>Viridiplantae</taxon>
        <taxon>Streptophyta</taxon>
        <taxon>Embryophyta</taxon>
        <taxon>Tracheophyta</taxon>
        <taxon>Spermatophyta</taxon>
        <taxon>Magnoliopsida</taxon>
        <taxon>eudicotyledons</taxon>
        <taxon>Gunneridae</taxon>
        <taxon>Pentapetalae</taxon>
        <taxon>asterids</taxon>
        <taxon>lamiids</taxon>
        <taxon>Lamiales</taxon>
        <taxon>Orobanchaceae</taxon>
        <taxon>Buchnereae</taxon>
        <taxon>Striga</taxon>
    </lineage>
</organism>